<proteinExistence type="predicted"/>
<comment type="caution">
    <text evidence="2">The sequence shown here is derived from an EMBL/GenBank/DDBJ whole genome shotgun (WGS) entry which is preliminary data.</text>
</comment>
<accession>A0AAD9D4V1</accession>
<keyword evidence="1" id="KW-0732">Signal</keyword>
<dbReference type="EMBL" id="JATAAI010000043">
    <property type="protein sequence ID" value="KAK1733842.1"/>
    <property type="molecule type" value="Genomic_DNA"/>
</dbReference>
<protein>
    <submittedName>
        <fullName evidence="2">Uncharacterized protein</fullName>
    </submittedName>
</protein>
<name>A0AAD9D4V1_9STRA</name>
<dbReference type="AlphaFoldDB" id="A0AAD9D4V1"/>
<reference evidence="2" key="1">
    <citation type="submission" date="2023-06" db="EMBL/GenBank/DDBJ databases">
        <title>Survivors Of The Sea: Transcriptome response of Skeletonema marinoi to long-term dormancy.</title>
        <authorList>
            <person name="Pinder M.I.M."/>
            <person name="Kourtchenko O."/>
            <person name="Robertson E.K."/>
            <person name="Larsson T."/>
            <person name="Maumus F."/>
            <person name="Osuna-Cruz C.M."/>
            <person name="Vancaester E."/>
            <person name="Stenow R."/>
            <person name="Vandepoele K."/>
            <person name="Ploug H."/>
            <person name="Bruchert V."/>
            <person name="Godhe A."/>
            <person name="Topel M."/>
        </authorList>
    </citation>
    <scope>NUCLEOTIDE SEQUENCE</scope>
    <source>
        <strain evidence="2">R05AC</strain>
    </source>
</reference>
<feature type="chain" id="PRO_5042090040" evidence="1">
    <location>
        <begin position="21"/>
        <end position="282"/>
    </location>
</feature>
<gene>
    <name evidence="2" type="ORF">QTG54_015369</name>
</gene>
<dbReference type="Proteomes" id="UP001224775">
    <property type="component" value="Unassembled WGS sequence"/>
</dbReference>
<evidence type="ECO:0000256" key="1">
    <source>
        <dbReference type="SAM" id="SignalP"/>
    </source>
</evidence>
<evidence type="ECO:0000313" key="3">
    <source>
        <dbReference type="Proteomes" id="UP001224775"/>
    </source>
</evidence>
<evidence type="ECO:0000313" key="2">
    <source>
        <dbReference type="EMBL" id="KAK1733842.1"/>
    </source>
</evidence>
<organism evidence="2 3">
    <name type="scientific">Skeletonema marinoi</name>
    <dbReference type="NCBI Taxonomy" id="267567"/>
    <lineage>
        <taxon>Eukaryota</taxon>
        <taxon>Sar</taxon>
        <taxon>Stramenopiles</taxon>
        <taxon>Ochrophyta</taxon>
        <taxon>Bacillariophyta</taxon>
        <taxon>Coscinodiscophyceae</taxon>
        <taxon>Thalassiosirophycidae</taxon>
        <taxon>Thalassiosirales</taxon>
        <taxon>Skeletonemataceae</taxon>
        <taxon>Skeletonema</taxon>
        <taxon>Skeletonema marinoi-dohrnii complex</taxon>
    </lineage>
</organism>
<sequence length="282" mass="30744">MKIIITSFALVYAATSTVSADSDTCNNLNYAYPNDIPWVDYQGDDYIFTRQKYNSICVDSQGREFEYGTIQGVYTPIDEAGGGCSILCVEGPSVDAARGCNHLPPSNRLVGFQYDCESATCKCLYEAGTLGNQYSQCFDEINTGNQGNGQVYNTEPQQGETCYSLQIQSTNPPPPPSPPVGTTICTYSPDYDCYKTGHPECCSEDGGANCPNYLTMCDNHAEGESGFDYCTDAPDYQCYNTSDGQPSCCSEPGGSLMNCPQTQPPCDEPSQSQYIKYLRSNK</sequence>
<feature type="signal peptide" evidence="1">
    <location>
        <begin position="1"/>
        <end position="20"/>
    </location>
</feature>
<keyword evidence="3" id="KW-1185">Reference proteome</keyword>